<dbReference type="InterPro" id="IPR056421">
    <property type="entry name" value="TPR_GEMI5"/>
</dbReference>
<feature type="compositionally biased region" description="Polar residues" evidence="1">
    <location>
        <begin position="410"/>
        <end position="428"/>
    </location>
</feature>
<name>A0ABD3WZW9_SINWO</name>
<proteinExistence type="predicted"/>
<sequence>KHVMLSGGFLTGNLFYLLVLYRGSNEISASFDTWTSVCEDYALQLEADGQYHKAATYFLACHKVYDAIEVFKRHKLFKEAIALAKVRLSPLDPGLEELYTLWAKQLTKDGNYEQAAKCHLAMKQVQDAAKLLARRYDQSSMKTAAQISLIANEKQHGLMYAQKLVSQHLLKYEWKEAYSYLSDQKGLKVLQMYFILDPEENDPMSPWEPHLVDGHSFPHYILWLWYTHLDVAMDTASVEDMYKTLSLLHAGHQAQVDVPQIINHVCADLALCMLSLLMSETPAAILHLLQAMSCLHETGQYKLMQAILQIFLPQGPKYILKLQQEVTAVRVIISLDSHSTMDRASKVHTIKRYLSDLKDDTIVTCSSLRCRELDCLRAYYFLAVLTFLRENLSPREITDYSLAEADQGQAIAQSDQTEADRTSNNVRRQSGDETETSEEQSGCNNGDRGENSVLCVKSENVKTNVIGTQSEVGESSATESQESLVDTAHNKIEENSPLVISSDETEEQKTTTTIPINDNLTDNTNNDVLKLSASTTDKERQFPPLPNHNDLVHGATNPKHSSIIHSHPPTSRSYSEGSVTKYYSLNILKLCQLSQGLLWDIQAKRFALTETLGYIHKAISQLLLAKKPNNGVLMERSELSRADNSDRTDSNAQSAYTRENGSNQNCLQNLDSAGDNRKETSSASSNKDDASISTSTSECIQNSSLHTYRPPSIIPQHEPHLPHVHKCEHMHEHGDHIISHHLSHTDHSENISMFSDGTEETLEFMGLFDICSSCEHLHKSRKVLWEDEPQCYGRPDHGSRKVVSIINPAKYINVPDEWYDMPVDQKYFKPYITMAVLKDEQEYVMHELKRGPDGTQTPFPNPLESVKILMDVCTHCPKITQLERRDFAQKAISWTLNFATTTQHKQTFIELLQAHMGN</sequence>
<dbReference type="AlphaFoldDB" id="A0ABD3WZW9"/>
<feature type="region of interest" description="Disordered" evidence="1">
    <location>
        <begin position="636"/>
        <end position="697"/>
    </location>
</feature>
<evidence type="ECO:0000313" key="6">
    <source>
        <dbReference type="Proteomes" id="UP001634394"/>
    </source>
</evidence>
<keyword evidence="6" id="KW-1185">Reference proteome</keyword>
<evidence type="ECO:0000259" key="3">
    <source>
        <dbReference type="Pfam" id="PF23774"/>
    </source>
</evidence>
<dbReference type="PANTHER" id="PTHR46362:SF1">
    <property type="entry name" value="GEM-ASSOCIATED PROTEIN 5"/>
    <property type="match status" value="1"/>
</dbReference>
<evidence type="ECO:0000259" key="4">
    <source>
        <dbReference type="Pfam" id="PF23777"/>
    </source>
</evidence>
<accession>A0ABD3WZW9</accession>
<comment type="caution">
    <text evidence="5">The sequence shown here is derived from an EMBL/GenBank/DDBJ whole genome shotgun (WGS) entry which is preliminary data.</text>
</comment>
<feature type="region of interest" description="Disordered" evidence="1">
    <location>
        <begin position="409"/>
        <end position="450"/>
    </location>
</feature>
<protein>
    <submittedName>
        <fullName evidence="5">Uncharacterized protein</fullName>
    </submittedName>
</protein>
<feature type="compositionally biased region" description="Basic and acidic residues" evidence="1">
    <location>
        <begin position="674"/>
        <end position="690"/>
    </location>
</feature>
<dbReference type="Pfam" id="PF23774">
    <property type="entry name" value="TPR_GEMI5"/>
    <property type="match status" value="1"/>
</dbReference>
<dbReference type="EMBL" id="JBJQND010000004">
    <property type="protein sequence ID" value="KAL3879531.1"/>
    <property type="molecule type" value="Genomic_DNA"/>
</dbReference>
<dbReference type="Gene3D" id="1.25.40.470">
    <property type="match status" value="1"/>
</dbReference>
<dbReference type="PANTHER" id="PTHR46362">
    <property type="entry name" value="GEM-ASSOCIATED PROTEIN 5"/>
    <property type="match status" value="1"/>
</dbReference>
<keyword evidence="2" id="KW-0732">Signal</keyword>
<dbReference type="Pfam" id="PF23777">
    <property type="entry name" value="GEMI5_RBS"/>
    <property type="match status" value="1"/>
</dbReference>
<feature type="compositionally biased region" description="Polar residues" evidence="1">
    <location>
        <begin position="650"/>
        <end position="671"/>
    </location>
</feature>
<gene>
    <name evidence="5" type="ORF">ACJMK2_031825</name>
</gene>
<feature type="signal peptide" evidence="2">
    <location>
        <begin position="1"/>
        <end position="29"/>
    </location>
</feature>
<feature type="compositionally biased region" description="Basic and acidic residues" evidence="1">
    <location>
        <begin position="636"/>
        <end position="649"/>
    </location>
</feature>
<reference evidence="5 6" key="1">
    <citation type="submission" date="2024-11" db="EMBL/GenBank/DDBJ databases">
        <title>Chromosome-level genome assembly of the freshwater bivalve Anodonta woodiana.</title>
        <authorList>
            <person name="Chen X."/>
        </authorList>
    </citation>
    <scope>NUCLEOTIDE SEQUENCE [LARGE SCALE GENOMIC DNA]</scope>
    <source>
        <strain evidence="5">MN2024</strain>
        <tissue evidence="5">Gills</tissue>
    </source>
</reference>
<dbReference type="InterPro" id="IPR052640">
    <property type="entry name" value="Gemin-5"/>
</dbReference>
<feature type="domain" description="Gem-associated protein 5 TPR" evidence="3">
    <location>
        <begin position="28"/>
        <end position="174"/>
    </location>
</feature>
<feature type="chain" id="PRO_5044838980" evidence="2">
    <location>
        <begin position="30"/>
        <end position="918"/>
    </location>
</feature>
<evidence type="ECO:0000256" key="2">
    <source>
        <dbReference type="SAM" id="SignalP"/>
    </source>
</evidence>
<feature type="non-terminal residue" evidence="5">
    <location>
        <position position="1"/>
    </location>
</feature>
<organism evidence="5 6">
    <name type="scientific">Sinanodonta woodiana</name>
    <name type="common">Chinese pond mussel</name>
    <name type="synonym">Anodonta woodiana</name>
    <dbReference type="NCBI Taxonomy" id="1069815"/>
    <lineage>
        <taxon>Eukaryota</taxon>
        <taxon>Metazoa</taxon>
        <taxon>Spiralia</taxon>
        <taxon>Lophotrochozoa</taxon>
        <taxon>Mollusca</taxon>
        <taxon>Bivalvia</taxon>
        <taxon>Autobranchia</taxon>
        <taxon>Heteroconchia</taxon>
        <taxon>Palaeoheterodonta</taxon>
        <taxon>Unionida</taxon>
        <taxon>Unionoidea</taxon>
        <taxon>Unionidae</taxon>
        <taxon>Unioninae</taxon>
        <taxon>Sinanodonta</taxon>
    </lineage>
</organism>
<dbReference type="Proteomes" id="UP001634394">
    <property type="component" value="Unassembled WGS sequence"/>
</dbReference>
<evidence type="ECO:0000313" key="5">
    <source>
        <dbReference type="EMBL" id="KAL3879531.1"/>
    </source>
</evidence>
<evidence type="ECO:0000256" key="1">
    <source>
        <dbReference type="SAM" id="MobiDB-lite"/>
    </source>
</evidence>
<feature type="domain" description="Gem-associated protein 5 RBS" evidence="4">
    <location>
        <begin position="246"/>
        <end position="319"/>
    </location>
</feature>
<dbReference type="InterPro" id="IPR056420">
    <property type="entry name" value="GEMI5_RBS"/>
</dbReference>